<dbReference type="SUPFAM" id="SSF81383">
    <property type="entry name" value="F-box domain"/>
    <property type="match status" value="1"/>
</dbReference>
<evidence type="ECO:0000313" key="3">
    <source>
        <dbReference type="EMBL" id="CAI6099887.1"/>
    </source>
</evidence>
<dbReference type="InterPro" id="IPR001810">
    <property type="entry name" value="F-box_dom"/>
</dbReference>
<proteinExistence type="predicted"/>
<keyword evidence="4" id="KW-1185">Reference proteome</keyword>
<dbReference type="InterPro" id="IPR036047">
    <property type="entry name" value="F-box-like_dom_sf"/>
</dbReference>
<evidence type="ECO:0000313" key="4">
    <source>
        <dbReference type="Proteomes" id="UP001160390"/>
    </source>
</evidence>
<organism evidence="3 4">
    <name type="scientific">Clonostachys chloroleuca</name>
    <dbReference type="NCBI Taxonomy" id="1926264"/>
    <lineage>
        <taxon>Eukaryota</taxon>
        <taxon>Fungi</taxon>
        <taxon>Dikarya</taxon>
        <taxon>Ascomycota</taxon>
        <taxon>Pezizomycotina</taxon>
        <taxon>Sordariomycetes</taxon>
        <taxon>Hypocreomycetidae</taxon>
        <taxon>Hypocreales</taxon>
        <taxon>Bionectriaceae</taxon>
        <taxon>Clonostachys</taxon>
    </lineage>
</organism>
<feature type="region of interest" description="Disordered" evidence="1">
    <location>
        <begin position="1"/>
        <end position="51"/>
    </location>
</feature>
<reference evidence="3" key="1">
    <citation type="submission" date="2023-01" db="EMBL/GenBank/DDBJ databases">
        <authorList>
            <person name="Piombo E."/>
        </authorList>
    </citation>
    <scope>NUCLEOTIDE SEQUENCE</scope>
</reference>
<dbReference type="Proteomes" id="UP001160390">
    <property type="component" value="Unassembled WGS sequence"/>
</dbReference>
<sequence length="141" mass="15850">MTKRSAHRQDGEVTVAQPTAPVPPKANKRRGRNRRKPNKGAKPNDGVKIKDSAEINDSMEINDSVEINDSAEIKHQNNTWLPLEVLELILDNVQDASTMGKVAQTCKKFHSIMTPRLHKRVAYRAETHDIVLPRLIGVMQP</sequence>
<protein>
    <recommendedName>
        <fullName evidence="2">F-box domain-containing protein</fullName>
    </recommendedName>
</protein>
<dbReference type="CDD" id="cd09917">
    <property type="entry name" value="F-box_SF"/>
    <property type="match status" value="1"/>
</dbReference>
<dbReference type="AlphaFoldDB" id="A0AA35QD56"/>
<accession>A0AA35QD56</accession>
<name>A0AA35QD56_9HYPO</name>
<feature type="compositionally biased region" description="Basic residues" evidence="1">
    <location>
        <begin position="26"/>
        <end position="39"/>
    </location>
</feature>
<evidence type="ECO:0000259" key="2">
    <source>
        <dbReference type="Pfam" id="PF12937"/>
    </source>
</evidence>
<comment type="caution">
    <text evidence="3">The sequence shown here is derived from an EMBL/GenBank/DDBJ whole genome shotgun (WGS) entry which is preliminary data.</text>
</comment>
<feature type="domain" description="F-box" evidence="2">
    <location>
        <begin position="81"/>
        <end position="122"/>
    </location>
</feature>
<gene>
    <name evidence="3" type="ORF">CCHLO57077_00011658</name>
</gene>
<dbReference type="Pfam" id="PF12937">
    <property type="entry name" value="F-box-like"/>
    <property type="match status" value="1"/>
</dbReference>
<evidence type="ECO:0000256" key="1">
    <source>
        <dbReference type="SAM" id="MobiDB-lite"/>
    </source>
</evidence>
<dbReference type="EMBL" id="CABFNP030001329">
    <property type="protein sequence ID" value="CAI6099887.1"/>
    <property type="molecule type" value="Genomic_DNA"/>
</dbReference>